<dbReference type="STRING" id="1121022.GCA_000376105_03922"/>
<evidence type="ECO:0000313" key="2">
    <source>
        <dbReference type="EMBL" id="ESQ85347.1"/>
    </source>
</evidence>
<dbReference type="Proteomes" id="UP000017837">
    <property type="component" value="Unassembled WGS sequence"/>
</dbReference>
<keyword evidence="1" id="KW-0732">Signal</keyword>
<accession>V4NU47</accession>
<feature type="signal peptide" evidence="1">
    <location>
        <begin position="1"/>
        <end position="24"/>
    </location>
</feature>
<dbReference type="AlphaFoldDB" id="V4NU47"/>
<protein>
    <recommendedName>
        <fullName evidence="4">DUF2884 family protein</fullName>
    </recommendedName>
</protein>
<feature type="chain" id="PRO_5004723984" description="DUF2884 family protein" evidence="1">
    <location>
        <begin position="25"/>
        <end position="307"/>
    </location>
</feature>
<organism evidence="2 3">
    <name type="scientific">Asticcacaulis benevestitus DSM 16100 = ATCC BAA-896</name>
    <dbReference type="NCBI Taxonomy" id="1121022"/>
    <lineage>
        <taxon>Bacteria</taxon>
        <taxon>Pseudomonadati</taxon>
        <taxon>Pseudomonadota</taxon>
        <taxon>Alphaproteobacteria</taxon>
        <taxon>Caulobacterales</taxon>
        <taxon>Caulobacteraceae</taxon>
        <taxon>Asticcacaulis</taxon>
    </lineage>
</organism>
<name>V4NU47_9CAUL</name>
<dbReference type="PATRIC" id="fig|1121022.4.peg.3897"/>
<dbReference type="PROSITE" id="PS51257">
    <property type="entry name" value="PROKAR_LIPOPROTEIN"/>
    <property type="match status" value="1"/>
</dbReference>
<evidence type="ECO:0000313" key="3">
    <source>
        <dbReference type="Proteomes" id="UP000017837"/>
    </source>
</evidence>
<reference evidence="2 3" key="1">
    <citation type="journal article" date="2014" name="Nature">
        <title>Sequential evolution of bacterial morphology by co-option of a developmental regulator.</title>
        <authorList>
            <person name="Jiang C."/>
            <person name="Brown P.J."/>
            <person name="Ducret A."/>
            <person name="Brun Y.V."/>
        </authorList>
    </citation>
    <scope>NUCLEOTIDE SEQUENCE [LARGE SCALE GENOMIC DNA]</scope>
    <source>
        <strain evidence="2 3">DSM 16100</strain>
    </source>
</reference>
<dbReference type="EMBL" id="AWGB01000060">
    <property type="protein sequence ID" value="ESQ85347.1"/>
    <property type="molecule type" value="Genomic_DNA"/>
</dbReference>
<keyword evidence="3" id="KW-1185">Reference proteome</keyword>
<evidence type="ECO:0008006" key="4">
    <source>
        <dbReference type="Google" id="ProtNLM"/>
    </source>
</evidence>
<proteinExistence type="predicted"/>
<evidence type="ECO:0000256" key="1">
    <source>
        <dbReference type="SAM" id="SignalP"/>
    </source>
</evidence>
<comment type="caution">
    <text evidence="2">The sequence shown here is derived from an EMBL/GenBank/DDBJ whole genome shotgun (WGS) entry which is preliminary data.</text>
</comment>
<sequence>MGAKMKMILGLVLALGLVACSNSGKISGVYVRESDNQLLFVQIVKTDDGKLTGRSETVAILADGSIKDESFPLEGSADGMQLSLKTNVLFGMGPSFSGTISGNALTIVGDGGQAVLKRTTLEKFTRQKNSLSAAAKGIVATKDRAKNEADKQAFLKNLADDGDELETKLPQVFERLHQNVQAVLERTQKRHDAIAGNLKKLRAKRLIASPDDKISIEGDIQSEVGDMQSLASDYDATVSEVRNSYDELEAVVNSFKANCEKASSLGYAPLPVQCADAQSYIAKYKKTRAIVKDQFETAGTGLFPRSQ</sequence>
<gene>
    <name evidence="2" type="ORF">ABENE_19035</name>
</gene>